<gene>
    <name evidence="3" type="ORF">F5984_06920</name>
</gene>
<feature type="signal peptide" evidence="2">
    <location>
        <begin position="1"/>
        <end position="21"/>
    </location>
</feature>
<accession>A0A7J5U4I6</accession>
<keyword evidence="2" id="KW-0732">Signal</keyword>
<organism evidence="3 4">
    <name type="scientific">Rudanella paleaurantiibacter</name>
    <dbReference type="NCBI Taxonomy" id="2614655"/>
    <lineage>
        <taxon>Bacteria</taxon>
        <taxon>Pseudomonadati</taxon>
        <taxon>Bacteroidota</taxon>
        <taxon>Cytophagia</taxon>
        <taxon>Cytophagales</taxon>
        <taxon>Cytophagaceae</taxon>
        <taxon>Rudanella</taxon>
    </lineage>
</organism>
<dbReference type="Pfam" id="PF04338">
    <property type="entry name" value="DUF481"/>
    <property type="match status" value="1"/>
</dbReference>
<proteinExistence type="predicted"/>
<evidence type="ECO:0000313" key="4">
    <source>
        <dbReference type="Proteomes" id="UP000488299"/>
    </source>
</evidence>
<keyword evidence="4" id="KW-1185">Reference proteome</keyword>
<protein>
    <submittedName>
        <fullName evidence="3">DUF481 domain-containing protein</fullName>
    </submittedName>
</protein>
<evidence type="ECO:0000256" key="2">
    <source>
        <dbReference type="SAM" id="SignalP"/>
    </source>
</evidence>
<dbReference type="RefSeq" id="WP_152123523.1">
    <property type="nucleotide sequence ID" value="NZ_WELI01000002.1"/>
</dbReference>
<dbReference type="EMBL" id="WELI01000002">
    <property type="protein sequence ID" value="KAB7731945.1"/>
    <property type="molecule type" value="Genomic_DNA"/>
</dbReference>
<sequence length="281" mass="31985">MWFRFPAILLCFLLVTRLGFAQITEQPDPLRPARPDTAKSAPRDSVEVAGDSLPKAQPAIPTPISQLRYRLTADGTATRGNVNRFLLQLTAALDLSVSKQFKFSSNPSFVYGRQNALINEREWFADFRTTYRHEKQLYYLAFGSLEKSNLRKIQNRQIAAGGVGLKLLNRQKAYLSLTNVLLLERTDFIEGQDFSVLRNSARLFGEYQLGETIRFSHTTFWQPALNQTGNMRWNGTATVQVKMTDALSLRTTLANSYESIVVPGRLRNDLRWTIGLAYERK</sequence>
<name>A0A7J5U4I6_9BACT</name>
<feature type="compositionally biased region" description="Basic and acidic residues" evidence="1">
    <location>
        <begin position="31"/>
        <end position="46"/>
    </location>
</feature>
<reference evidence="3 4" key="1">
    <citation type="submission" date="2019-10" db="EMBL/GenBank/DDBJ databases">
        <title>Rudanella paleaurantiibacter sp. nov., isolated from sludge.</title>
        <authorList>
            <person name="Xu S.Q."/>
        </authorList>
    </citation>
    <scope>NUCLEOTIDE SEQUENCE [LARGE SCALE GENOMIC DNA]</scope>
    <source>
        <strain evidence="3 4">HX-22-17</strain>
    </source>
</reference>
<dbReference type="InterPro" id="IPR007433">
    <property type="entry name" value="DUF481"/>
</dbReference>
<evidence type="ECO:0000256" key="1">
    <source>
        <dbReference type="SAM" id="MobiDB-lite"/>
    </source>
</evidence>
<dbReference type="Proteomes" id="UP000488299">
    <property type="component" value="Unassembled WGS sequence"/>
</dbReference>
<comment type="caution">
    <text evidence="3">The sequence shown here is derived from an EMBL/GenBank/DDBJ whole genome shotgun (WGS) entry which is preliminary data.</text>
</comment>
<feature type="chain" id="PRO_5029791282" evidence="2">
    <location>
        <begin position="22"/>
        <end position="281"/>
    </location>
</feature>
<dbReference type="AlphaFoldDB" id="A0A7J5U4I6"/>
<feature type="region of interest" description="Disordered" evidence="1">
    <location>
        <begin position="26"/>
        <end position="59"/>
    </location>
</feature>
<evidence type="ECO:0000313" key="3">
    <source>
        <dbReference type="EMBL" id="KAB7731945.1"/>
    </source>
</evidence>